<evidence type="ECO:0000313" key="2">
    <source>
        <dbReference type="Proteomes" id="UP001432062"/>
    </source>
</evidence>
<dbReference type="InterPro" id="IPR029045">
    <property type="entry name" value="ClpP/crotonase-like_dom_sf"/>
</dbReference>
<dbReference type="SUPFAM" id="SSF52096">
    <property type="entry name" value="ClpP/crotonase"/>
    <property type="match status" value="1"/>
</dbReference>
<dbReference type="EMBL" id="CP109441">
    <property type="protein sequence ID" value="WUV48033.1"/>
    <property type="molecule type" value="Genomic_DNA"/>
</dbReference>
<accession>A0ABZ1YYD9</accession>
<evidence type="ECO:0000313" key="1">
    <source>
        <dbReference type="EMBL" id="WUV48033.1"/>
    </source>
</evidence>
<sequence>MTTTPAADSTLRCSAIRPAPTTLISLRGVTRAFGKVTVLRRRPRYRGIAYTCVPAGQLMDTATTLADTPAGKAPLALARMKSALARADSLEAAFTSEPQELLALMGTSDWAEGLAAFAERRAPVFHRK</sequence>
<dbReference type="Gene3D" id="3.90.226.10">
    <property type="entry name" value="2-enoyl-CoA Hydratase, Chain A, domain 1"/>
    <property type="match status" value="1"/>
</dbReference>
<organism evidence="1 2">
    <name type="scientific">Nocardia vinacea</name>
    <dbReference type="NCBI Taxonomy" id="96468"/>
    <lineage>
        <taxon>Bacteria</taxon>
        <taxon>Bacillati</taxon>
        <taxon>Actinomycetota</taxon>
        <taxon>Actinomycetes</taxon>
        <taxon>Mycobacteriales</taxon>
        <taxon>Nocardiaceae</taxon>
        <taxon>Nocardia</taxon>
    </lineage>
</organism>
<dbReference type="RefSeq" id="WP_329412334.1">
    <property type="nucleotide sequence ID" value="NZ_CP109441.1"/>
</dbReference>
<reference evidence="1" key="1">
    <citation type="submission" date="2022-10" db="EMBL/GenBank/DDBJ databases">
        <title>The complete genomes of actinobacterial strains from the NBC collection.</title>
        <authorList>
            <person name="Joergensen T.S."/>
            <person name="Alvarez Arevalo M."/>
            <person name="Sterndorff E.B."/>
            <person name="Faurdal D."/>
            <person name="Vuksanovic O."/>
            <person name="Mourched A.-S."/>
            <person name="Charusanti P."/>
            <person name="Shaw S."/>
            <person name="Blin K."/>
            <person name="Weber T."/>
        </authorList>
    </citation>
    <scope>NUCLEOTIDE SEQUENCE</scope>
    <source>
        <strain evidence="1">NBC_01482</strain>
    </source>
</reference>
<protein>
    <submittedName>
        <fullName evidence="1">Enoyl-CoA hydratase-related protein</fullName>
    </submittedName>
</protein>
<dbReference type="Pfam" id="PF00378">
    <property type="entry name" value="ECH_1"/>
    <property type="match status" value="1"/>
</dbReference>
<proteinExistence type="predicted"/>
<dbReference type="Proteomes" id="UP001432062">
    <property type="component" value="Chromosome"/>
</dbReference>
<keyword evidence="2" id="KW-1185">Reference proteome</keyword>
<name>A0ABZ1YYD9_9NOCA</name>
<dbReference type="InterPro" id="IPR001753">
    <property type="entry name" value="Enoyl-CoA_hydra/iso"/>
</dbReference>
<gene>
    <name evidence="1" type="ORF">OG563_07445</name>
</gene>